<name>A0A6B1DQE6_9CHLR</name>
<dbReference type="PANTHER" id="PTHR35801">
    <property type="entry name" value="PHOSPHOSERINE PHOSPHATASE RSBX"/>
    <property type="match status" value="1"/>
</dbReference>
<reference evidence="2" key="1">
    <citation type="submission" date="2019-09" db="EMBL/GenBank/DDBJ databases">
        <title>Characterisation of the sponge microbiome using genome-centric metagenomics.</title>
        <authorList>
            <person name="Engelberts J.P."/>
            <person name="Robbins S.J."/>
            <person name="De Goeij J.M."/>
            <person name="Aranda M."/>
            <person name="Bell S.C."/>
            <person name="Webster N.S."/>
        </authorList>
    </citation>
    <scope>NUCLEOTIDE SEQUENCE</scope>
    <source>
        <strain evidence="2">SB0662_bin_9</strain>
    </source>
</reference>
<sequence length="332" mass="36010">MRAHERVLGQCRADRRTWCHPGTFGQHGCQYGTPPALWHTDSAVSQARWLGRVLQPGAIHVAGHFPQSSGGHGTVPARPGERLQHPSLNRFSAVAPAPVVQLAVSKIPKYATRESGDTVEVVERPHGGLSAVLADGQRSGRSAKNISNLVVRKAISLLAEGVRDGATARAAHDYLRTYRRGQVSAELQIVSIDMDSWTLVVSRNCHCPAWFRTSHSQGLLQAHSQAIGIHRNTRPDITELPIEAGSMVVAASDGVWEAGRHPQDRMNLPALVCEADPDGSLPADRLAQLLLDTALILEEGRARDDLTVLVVKVLGRSERDDARHMTVSFPLG</sequence>
<feature type="domain" description="PPM-type phosphatase" evidence="1">
    <location>
        <begin position="99"/>
        <end position="313"/>
    </location>
</feature>
<comment type="caution">
    <text evidence="2">The sequence shown here is derived from an EMBL/GenBank/DDBJ whole genome shotgun (WGS) entry which is preliminary data.</text>
</comment>
<dbReference type="Pfam" id="PF07228">
    <property type="entry name" value="SpoIIE"/>
    <property type="match status" value="1"/>
</dbReference>
<dbReference type="InterPro" id="IPR039248">
    <property type="entry name" value="Ptase_RsbX"/>
</dbReference>
<evidence type="ECO:0000313" key="2">
    <source>
        <dbReference type="EMBL" id="MYD88952.1"/>
    </source>
</evidence>
<gene>
    <name evidence="2" type="ORF">F4Y08_01240</name>
</gene>
<dbReference type="InterPro" id="IPR001932">
    <property type="entry name" value="PPM-type_phosphatase-like_dom"/>
</dbReference>
<dbReference type="AlphaFoldDB" id="A0A6B1DQE6"/>
<dbReference type="SMART" id="SM00331">
    <property type="entry name" value="PP2C_SIG"/>
    <property type="match status" value="1"/>
</dbReference>
<organism evidence="2">
    <name type="scientific">Caldilineaceae bacterium SB0662_bin_9</name>
    <dbReference type="NCBI Taxonomy" id="2605258"/>
    <lineage>
        <taxon>Bacteria</taxon>
        <taxon>Bacillati</taxon>
        <taxon>Chloroflexota</taxon>
        <taxon>Caldilineae</taxon>
        <taxon>Caldilineales</taxon>
        <taxon>Caldilineaceae</taxon>
    </lineage>
</organism>
<dbReference type="EMBL" id="VXPY01000011">
    <property type="protein sequence ID" value="MYD88952.1"/>
    <property type="molecule type" value="Genomic_DNA"/>
</dbReference>
<dbReference type="InterPro" id="IPR036457">
    <property type="entry name" value="PPM-type-like_dom_sf"/>
</dbReference>
<protein>
    <submittedName>
        <fullName evidence="2">SpoIIE family protein phosphatase</fullName>
    </submittedName>
</protein>
<dbReference type="Gene3D" id="3.60.40.10">
    <property type="entry name" value="PPM-type phosphatase domain"/>
    <property type="match status" value="1"/>
</dbReference>
<accession>A0A6B1DQE6</accession>
<dbReference type="SUPFAM" id="SSF81606">
    <property type="entry name" value="PP2C-like"/>
    <property type="match status" value="1"/>
</dbReference>
<dbReference type="PANTHER" id="PTHR35801:SF1">
    <property type="entry name" value="PHOSPHOSERINE PHOSPHATASE RSBX"/>
    <property type="match status" value="1"/>
</dbReference>
<evidence type="ECO:0000259" key="1">
    <source>
        <dbReference type="SMART" id="SM00331"/>
    </source>
</evidence>
<proteinExistence type="predicted"/>